<dbReference type="AlphaFoldDB" id="A0A8R1Y2C7"/>
<dbReference type="PANTHER" id="PTHR14790:SF15">
    <property type="entry name" value="RECQ-MEDIATED GENOME INSTABILITY PROTEIN 1"/>
    <property type="match status" value="1"/>
</dbReference>
<feature type="domain" description="RMI1 N-terminal" evidence="5">
    <location>
        <begin position="15"/>
        <end position="55"/>
    </location>
</feature>
<dbReference type="EMBL" id="CMVM020000190">
    <property type="status" value="NOT_ANNOTATED_CDS"/>
    <property type="molecule type" value="Genomic_DNA"/>
</dbReference>
<dbReference type="Pfam" id="PF08585">
    <property type="entry name" value="RMI1_N_C"/>
    <property type="match status" value="1"/>
</dbReference>
<organism evidence="6 7">
    <name type="scientific">Onchocerca volvulus</name>
    <dbReference type="NCBI Taxonomy" id="6282"/>
    <lineage>
        <taxon>Eukaryota</taxon>
        <taxon>Metazoa</taxon>
        <taxon>Ecdysozoa</taxon>
        <taxon>Nematoda</taxon>
        <taxon>Chromadorea</taxon>
        <taxon>Rhabditida</taxon>
        <taxon>Spirurina</taxon>
        <taxon>Spiruromorpha</taxon>
        <taxon>Filarioidea</taxon>
        <taxon>Onchocercidae</taxon>
        <taxon>Onchocerca</taxon>
    </lineage>
</organism>
<dbReference type="EnsemblMetazoa" id="OVOC7202.1">
    <property type="protein sequence ID" value="OVOC7202.1"/>
    <property type="gene ID" value="WBGene00244011"/>
</dbReference>
<feature type="domain" description="RecQ mediated genome instability protein 1 OB-fold" evidence="4">
    <location>
        <begin position="74"/>
        <end position="191"/>
    </location>
</feature>
<dbReference type="InterPro" id="IPR042470">
    <property type="entry name" value="RMI1_N_C_sf"/>
</dbReference>
<comment type="similarity">
    <text evidence="1">Belongs to the RMI1 family.</text>
</comment>
<evidence type="ECO:0000259" key="4">
    <source>
        <dbReference type="Pfam" id="PF08585"/>
    </source>
</evidence>
<dbReference type="Gene3D" id="2.40.50.770">
    <property type="entry name" value="RecQ-mediated genome instability protein Rmi1, C-terminal domain"/>
    <property type="match status" value="1"/>
</dbReference>
<sequence length="499" mass="56043">MDVEVIRDFFDKNLNVTLQEEWLTNVMAYLDSLAFDSDSLLSAVYEQWLYTDLKISTKPLLSLSVDNYSTWKMLGSNTVIQINSIIDIGTSLYSQYRTMTKKFEDNSGFQMILEENEQNPKRMLSMEVTDGQLSMKAIEYSPLNALSLLTCPGCKILLKNDVCFRRGILLLTELNCIVLGGDDDLLMKTGRPVEVIMMRLNIGVSLQKQNFIRYDIPNANNVFFSQLNMKPVMQVKPLSGEISLSETPRRKVITASGTPRIERSMNDIGKRINVSLNESPSSSNSRTPVASISKRPMNLSSHNAHAKHIKIEVVDDDADVIVLEKPASTKEITEKDSSGKTNLPITPKLIDDPVIAAYKRLGIESISTALRAMRFSVGPKRKIIAAIMGTEPLEPLHVKNDKLWALTVTLSDESYECLKCLVSHTLLVELIGWTPEEALDARASKDRARRKEGSLRLKSAGQAMRRLDLIWEVEFFPPGGLTPIIHKIDTYAQKFGLIR</sequence>
<feature type="region of interest" description="Disordered" evidence="3">
    <location>
        <begin position="274"/>
        <end position="293"/>
    </location>
</feature>
<protein>
    <recommendedName>
        <fullName evidence="2">RecQ-mediated genome instability protein 1</fullName>
    </recommendedName>
</protein>
<dbReference type="InterPro" id="IPR049363">
    <property type="entry name" value="RMI1_N"/>
</dbReference>
<dbReference type="GO" id="GO:0000712">
    <property type="term" value="P:resolution of meiotic recombination intermediates"/>
    <property type="evidence" value="ECO:0007669"/>
    <property type="project" value="TreeGrafter"/>
</dbReference>
<dbReference type="InterPro" id="IPR013894">
    <property type="entry name" value="RMI1_OB"/>
</dbReference>
<dbReference type="GO" id="GO:0016604">
    <property type="term" value="C:nuclear body"/>
    <property type="evidence" value="ECO:0007669"/>
    <property type="project" value="TreeGrafter"/>
</dbReference>
<evidence type="ECO:0000256" key="1">
    <source>
        <dbReference type="ARBA" id="ARBA00006395"/>
    </source>
</evidence>
<reference evidence="6" key="2">
    <citation type="submission" date="2022-06" db="UniProtKB">
        <authorList>
            <consortium name="EnsemblMetazoa"/>
        </authorList>
    </citation>
    <scope>IDENTIFICATION</scope>
</reference>
<evidence type="ECO:0000259" key="5">
    <source>
        <dbReference type="Pfam" id="PF21000"/>
    </source>
</evidence>
<evidence type="ECO:0000256" key="2">
    <source>
        <dbReference type="ARBA" id="ARBA00018987"/>
    </source>
</evidence>
<keyword evidence="7" id="KW-1185">Reference proteome</keyword>
<evidence type="ECO:0000313" key="7">
    <source>
        <dbReference type="Proteomes" id="UP000024404"/>
    </source>
</evidence>
<dbReference type="GO" id="GO:0031422">
    <property type="term" value="C:RecQ family helicase-topoisomerase III complex"/>
    <property type="evidence" value="ECO:0007669"/>
    <property type="project" value="TreeGrafter"/>
</dbReference>
<name>A0A8R1Y2C7_ONCVO</name>
<proteinExistence type="inferred from homology"/>
<dbReference type="OMA" id="IWEVEFF"/>
<dbReference type="Proteomes" id="UP000024404">
    <property type="component" value="Unassembled WGS sequence"/>
</dbReference>
<dbReference type="GO" id="GO:0000724">
    <property type="term" value="P:double-strand break repair via homologous recombination"/>
    <property type="evidence" value="ECO:0007669"/>
    <property type="project" value="TreeGrafter"/>
</dbReference>
<feature type="compositionally biased region" description="Low complexity" evidence="3">
    <location>
        <begin position="274"/>
        <end position="285"/>
    </location>
</feature>
<dbReference type="Pfam" id="PF21000">
    <property type="entry name" value="RMI1_N_N"/>
    <property type="match status" value="1"/>
</dbReference>
<dbReference type="SMART" id="SM01161">
    <property type="entry name" value="DUF1767"/>
    <property type="match status" value="1"/>
</dbReference>
<dbReference type="PANTHER" id="PTHR14790">
    <property type="entry name" value="RECQ-MEDIATED GENOME INSTABILITY PROTEIN 1 RMI1"/>
    <property type="match status" value="1"/>
</dbReference>
<accession>A0A8R1Y2C7</accession>
<reference evidence="7" key="1">
    <citation type="submission" date="2013-10" db="EMBL/GenBank/DDBJ databases">
        <title>Genome sequencing of Onchocerca volvulus.</title>
        <authorList>
            <person name="Cotton J."/>
            <person name="Tsai J."/>
            <person name="Stanley E."/>
            <person name="Tracey A."/>
            <person name="Holroyd N."/>
            <person name="Lustigman S."/>
            <person name="Berriman M."/>
        </authorList>
    </citation>
    <scope>NUCLEOTIDE SEQUENCE</scope>
</reference>
<evidence type="ECO:0000256" key="3">
    <source>
        <dbReference type="SAM" id="MobiDB-lite"/>
    </source>
</evidence>
<evidence type="ECO:0000313" key="6">
    <source>
        <dbReference type="EnsemblMetazoa" id="OVOC7202.1"/>
    </source>
</evidence>